<accession>A0A0C3QLT3</accession>
<gene>
    <name evidence="4" type="ORF">M407DRAFT_179728</name>
</gene>
<dbReference type="InterPro" id="IPR036465">
    <property type="entry name" value="vWFA_dom_sf"/>
</dbReference>
<dbReference type="HOGENOM" id="CLU_011744_0_0_1"/>
<reference evidence="4 5" key="1">
    <citation type="submission" date="2014-04" db="EMBL/GenBank/DDBJ databases">
        <authorList>
            <consortium name="DOE Joint Genome Institute"/>
            <person name="Kuo A."/>
            <person name="Girlanda M."/>
            <person name="Perotto S."/>
            <person name="Kohler A."/>
            <person name="Nagy L.G."/>
            <person name="Floudas D."/>
            <person name="Copeland A."/>
            <person name="Barry K.W."/>
            <person name="Cichocki N."/>
            <person name="Veneault-Fourrey C."/>
            <person name="LaButti K."/>
            <person name="Lindquist E.A."/>
            <person name="Lipzen A."/>
            <person name="Lundell T."/>
            <person name="Morin E."/>
            <person name="Murat C."/>
            <person name="Sun H."/>
            <person name="Tunlid A."/>
            <person name="Henrissat B."/>
            <person name="Grigoriev I.V."/>
            <person name="Hibbett D.S."/>
            <person name="Martin F."/>
            <person name="Nordberg H.P."/>
            <person name="Cantor M.N."/>
            <person name="Hua S.X."/>
        </authorList>
    </citation>
    <scope>NUCLEOTIDE SEQUENCE [LARGE SCALE GENOMIC DNA]</scope>
    <source>
        <strain evidence="4 5">MUT 4182</strain>
    </source>
</reference>
<feature type="compositionally biased region" description="Basic and acidic residues" evidence="1">
    <location>
        <begin position="69"/>
        <end position="92"/>
    </location>
</feature>
<feature type="compositionally biased region" description="Basic and acidic residues" evidence="1">
    <location>
        <begin position="565"/>
        <end position="579"/>
    </location>
</feature>
<dbReference type="InterPro" id="IPR058580">
    <property type="entry name" value="DUF2828"/>
</dbReference>
<protein>
    <recommendedName>
        <fullName evidence="6">TROVE domain-containing protein</fullName>
    </recommendedName>
</protein>
<dbReference type="AlphaFoldDB" id="A0A0C3QLT3"/>
<dbReference type="PANTHER" id="PTHR31373:SF27">
    <property type="entry name" value="TROVE DOMAIN-CONTAINING PROTEIN"/>
    <property type="match status" value="1"/>
</dbReference>
<keyword evidence="5" id="KW-1185">Reference proteome</keyword>
<evidence type="ECO:0000259" key="2">
    <source>
        <dbReference type="Pfam" id="PF11443"/>
    </source>
</evidence>
<name>A0A0C3QLT3_9AGAM</name>
<proteinExistence type="predicted"/>
<organism evidence="4 5">
    <name type="scientific">Tulasnella calospora MUT 4182</name>
    <dbReference type="NCBI Taxonomy" id="1051891"/>
    <lineage>
        <taxon>Eukaryota</taxon>
        <taxon>Fungi</taxon>
        <taxon>Dikarya</taxon>
        <taxon>Basidiomycota</taxon>
        <taxon>Agaricomycotina</taxon>
        <taxon>Agaricomycetes</taxon>
        <taxon>Cantharellales</taxon>
        <taxon>Tulasnellaceae</taxon>
        <taxon>Tulasnella</taxon>
    </lineage>
</organism>
<dbReference type="EMBL" id="KN822992">
    <property type="protein sequence ID" value="KIO28636.1"/>
    <property type="molecule type" value="Genomic_DNA"/>
</dbReference>
<evidence type="ECO:0000313" key="4">
    <source>
        <dbReference type="EMBL" id="KIO28636.1"/>
    </source>
</evidence>
<evidence type="ECO:0000259" key="3">
    <source>
        <dbReference type="Pfam" id="PF25043"/>
    </source>
</evidence>
<sequence length="602" mass="67876">VDSPEKEALQPSGLSHGYYKDLLNILLLAYSNQLTSPTEKFDALESPRPNHTKQNGAAANRRRKQRQAAKAEKRKEEGGKEAYAKETAEKVTDTQAKASRSAEEARLKQASDDHQKLVDKLKTDPAFKALYVAVSRIFASSLESDIKVLREVAKTESKEERYRLRRKLTMAAKWAPTLQCSHDRPTNIATGIALAMYSNGAFEGLNKQLRIDAGVTEEDAKLLRGFYRRWIVSPLRKYEEVVEGKMSSGEWNKVIYTQVPSLSFARNKEHFFKHDETRLTSYLQAVMSGKKTISGAALMPHELVYEAIRLTPNKKDSLEAKLAESNMQIISAQWNTLVEKMREEGKLTNCLAICDVSGSMGDINEAKGKKNGLKQTDRVSPIFPSIGLSLLLAQLASPPFANSFITFSESPQVVTLSATASFVELVREMESSNWGMNTDFDAVFQKLILPMAIKHKIPKEDMVKKLFVFSDMQFDEAKTTNEWETNHQQVTRAFEEAGYEVPEIVYWNLQGEIGAKPVTKDTPGVAMLSGFSGNMLKLFMEGADELEKVEEEKPEEKIEEEEKEDGWSEVKEKKQEKNKISPEEIMDKALYKKSFEGLKVLD</sequence>
<dbReference type="OrthoDB" id="1149618at2759"/>
<dbReference type="InterPro" id="IPR056690">
    <property type="entry name" value="DUF7788"/>
</dbReference>
<dbReference type="PIRSF" id="PIRSF015417">
    <property type="entry name" value="T31B5_30_vWA"/>
    <property type="match status" value="1"/>
</dbReference>
<feature type="domain" description="DUF2828" evidence="2">
    <location>
        <begin position="9"/>
        <end position="347"/>
    </location>
</feature>
<evidence type="ECO:0000256" key="1">
    <source>
        <dbReference type="SAM" id="MobiDB-lite"/>
    </source>
</evidence>
<feature type="region of interest" description="Disordered" evidence="1">
    <location>
        <begin position="39"/>
        <end position="115"/>
    </location>
</feature>
<dbReference type="Proteomes" id="UP000054248">
    <property type="component" value="Unassembled WGS sequence"/>
</dbReference>
<dbReference type="Gene3D" id="3.40.50.410">
    <property type="entry name" value="von Willebrand factor, type A domain"/>
    <property type="match status" value="1"/>
</dbReference>
<dbReference type="PANTHER" id="PTHR31373">
    <property type="entry name" value="OS06G0652100 PROTEIN"/>
    <property type="match status" value="1"/>
</dbReference>
<feature type="compositionally biased region" description="Basic and acidic residues" evidence="1">
    <location>
        <begin position="100"/>
        <end position="115"/>
    </location>
</feature>
<evidence type="ECO:0008006" key="6">
    <source>
        <dbReference type="Google" id="ProtNLM"/>
    </source>
</evidence>
<reference evidence="5" key="2">
    <citation type="submission" date="2015-01" db="EMBL/GenBank/DDBJ databases">
        <title>Evolutionary Origins and Diversification of the Mycorrhizal Mutualists.</title>
        <authorList>
            <consortium name="DOE Joint Genome Institute"/>
            <consortium name="Mycorrhizal Genomics Consortium"/>
            <person name="Kohler A."/>
            <person name="Kuo A."/>
            <person name="Nagy L.G."/>
            <person name="Floudas D."/>
            <person name="Copeland A."/>
            <person name="Barry K.W."/>
            <person name="Cichocki N."/>
            <person name="Veneault-Fourrey C."/>
            <person name="LaButti K."/>
            <person name="Lindquist E.A."/>
            <person name="Lipzen A."/>
            <person name="Lundell T."/>
            <person name="Morin E."/>
            <person name="Murat C."/>
            <person name="Riley R."/>
            <person name="Ohm R."/>
            <person name="Sun H."/>
            <person name="Tunlid A."/>
            <person name="Henrissat B."/>
            <person name="Grigoriev I.V."/>
            <person name="Hibbett D.S."/>
            <person name="Martin F."/>
        </authorList>
    </citation>
    <scope>NUCLEOTIDE SEQUENCE [LARGE SCALE GENOMIC DNA]</scope>
    <source>
        <strain evidence="5">MUT 4182</strain>
    </source>
</reference>
<evidence type="ECO:0000313" key="5">
    <source>
        <dbReference type="Proteomes" id="UP000054248"/>
    </source>
</evidence>
<dbReference type="Pfam" id="PF11443">
    <property type="entry name" value="DUF2828"/>
    <property type="match status" value="1"/>
</dbReference>
<dbReference type="Pfam" id="PF25043">
    <property type="entry name" value="DUF7788"/>
    <property type="match status" value="1"/>
</dbReference>
<feature type="region of interest" description="Disordered" evidence="1">
    <location>
        <begin position="548"/>
        <end position="579"/>
    </location>
</feature>
<dbReference type="InterPro" id="IPR011205">
    <property type="entry name" value="UCP015417_vWA"/>
</dbReference>
<feature type="non-terminal residue" evidence="4">
    <location>
        <position position="1"/>
    </location>
</feature>
<feature type="domain" description="DUF7788" evidence="3">
    <location>
        <begin position="349"/>
        <end position="589"/>
    </location>
</feature>